<evidence type="ECO:0000256" key="5">
    <source>
        <dbReference type="ARBA" id="ARBA00080335"/>
    </source>
</evidence>
<dbReference type="NCBIfam" id="TIGR01509">
    <property type="entry name" value="HAD-SF-IA-v3"/>
    <property type="match status" value="1"/>
</dbReference>
<dbReference type="EMBL" id="CP072829">
    <property type="protein sequence ID" value="QTU84168.1"/>
    <property type="molecule type" value="Genomic_DNA"/>
</dbReference>
<keyword evidence="2" id="KW-0418">Kinase</keyword>
<organism evidence="7 9">
    <name type="scientific">Xiamenia xianingshaonis</name>
    <dbReference type="NCBI Taxonomy" id="2682776"/>
    <lineage>
        <taxon>Bacteria</taxon>
        <taxon>Bacillati</taxon>
        <taxon>Actinomycetota</taxon>
        <taxon>Coriobacteriia</taxon>
        <taxon>Eggerthellales</taxon>
        <taxon>Eggerthellaceae</taxon>
        <taxon>Xiamenia</taxon>
    </lineage>
</organism>
<dbReference type="Pfam" id="PF13419">
    <property type="entry name" value="HAD_2"/>
    <property type="match status" value="1"/>
</dbReference>
<comment type="similarity">
    <text evidence="1">Belongs to the HAD-like hydrolase superfamily. CbbY/CbbZ/Gph/YieH family.</text>
</comment>
<dbReference type="SFLD" id="SFLDG01135">
    <property type="entry name" value="C1.5.6:_HAD__Beta-PGM__Phospha"/>
    <property type="match status" value="1"/>
</dbReference>
<dbReference type="GO" id="GO:0006281">
    <property type="term" value="P:DNA repair"/>
    <property type="evidence" value="ECO:0007669"/>
    <property type="project" value="TreeGrafter"/>
</dbReference>
<keyword evidence="2" id="KW-0829">Tyrosine-protein kinase</keyword>
<dbReference type="GO" id="GO:0004713">
    <property type="term" value="F:protein tyrosine kinase activity"/>
    <property type="evidence" value="ECO:0007669"/>
    <property type="project" value="UniProtKB-KW"/>
</dbReference>
<dbReference type="GO" id="GO:0008967">
    <property type="term" value="F:phosphoglycolate phosphatase activity"/>
    <property type="evidence" value="ECO:0007669"/>
    <property type="project" value="TreeGrafter"/>
</dbReference>
<keyword evidence="8" id="KW-1185">Reference proteome</keyword>
<dbReference type="InterPro" id="IPR006439">
    <property type="entry name" value="HAD-SF_hydro_IA"/>
</dbReference>
<reference evidence="7" key="2">
    <citation type="submission" date="2021-04" db="EMBL/GenBank/DDBJ databases">
        <title>Novel species in family Eggerthellaceae.</title>
        <authorList>
            <person name="Zhang G."/>
        </authorList>
    </citation>
    <scope>NUCLEOTIDE SEQUENCE</scope>
    <source>
        <strain evidence="7">Zg-886</strain>
    </source>
</reference>
<dbReference type="Gene3D" id="1.10.150.240">
    <property type="entry name" value="Putative phosphatase, domain 2"/>
    <property type="match status" value="1"/>
</dbReference>
<dbReference type="InterPro" id="IPR041492">
    <property type="entry name" value="HAD_2"/>
</dbReference>
<evidence type="ECO:0000313" key="7">
    <source>
        <dbReference type="EMBL" id="QTU84168.1"/>
    </source>
</evidence>
<dbReference type="Proteomes" id="UP000671910">
    <property type="component" value="Chromosome"/>
</dbReference>
<evidence type="ECO:0000313" key="6">
    <source>
        <dbReference type="EMBL" id="NHM14220.1"/>
    </source>
</evidence>
<keyword evidence="2" id="KW-0808">Transferase</keyword>
<dbReference type="KEGG" id="ebz:J7S26_07400"/>
<dbReference type="Gene3D" id="3.40.50.1000">
    <property type="entry name" value="HAD superfamily/HAD-like"/>
    <property type="match status" value="1"/>
</dbReference>
<dbReference type="InterPro" id="IPR023198">
    <property type="entry name" value="PGP-like_dom2"/>
</dbReference>
<dbReference type="SFLD" id="SFLDG01129">
    <property type="entry name" value="C1.5:_HAD__Beta-PGM__Phosphata"/>
    <property type="match status" value="1"/>
</dbReference>
<comment type="catalytic activity">
    <reaction evidence="3">
        <text>L-tyrosyl-[protein] + ATP = O-phospho-L-tyrosyl-[protein] + ADP + H(+)</text>
        <dbReference type="Rhea" id="RHEA:10596"/>
        <dbReference type="Rhea" id="RHEA-COMP:10136"/>
        <dbReference type="Rhea" id="RHEA-COMP:20101"/>
        <dbReference type="ChEBI" id="CHEBI:15378"/>
        <dbReference type="ChEBI" id="CHEBI:30616"/>
        <dbReference type="ChEBI" id="CHEBI:46858"/>
        <dbReference type="ChEBI" id="CHEBI:61978"/>
        <dbReference type="ChEBI" id="CHEBI:456216"/>
    </reaction>
    <physiologicalReaction direction="left-to-right" evidence="3">
        <dbReference type="Rhea" id="RHEA:10597"/>
    </physiologicalReaction>
</comment>
<dbReference type="Proteomes" id="UP000636394">
    <property type="component" value="Unassembled WGS sequence"/>
</dbReference>
<dbReference type="EMBL" id="WPCR01000006">
    <property type="protein sequence ID" value="NHM14220.1"/>
    <property type="molecule type" value="Genomic_DNA"/>
</dbReference>
<evidence type="ECO:0000256" key="3">
    <source>
        <dbReference type="ARBA" id="ARBA00050405"/>
    </source>
</evidence>
<protein>
    <recommendedName>
        <fullName evidence="4">Tyrosine-protein kinase PtkA</fullName>
    </recommendedName>
    <alternativeName>
        <fullName evidence="5">Protein tyrosine kinase A</fullName>
    </alternativeName>
</protein>
<dbReference type="GO" id="GO:0005829">
    <property type="term" value="C:cytosol"/>
    <property type="evidence" value="ECO:0007669"/>
    <property type="project" value="TreeGrafter"/>
</dbReference>
<sequence>MKTPALSLRGVLFDLDGTLLDTHEAILVSMRHATREVLGAALPDDVLMRKVGQPLEAQMVDFTDDVEKQKELLDVYRAYNHRVHDELVQAFPGTREMLEALRGAGMRLGVVTSKRHWLASHGLELFGLDGFFSVLIGSDDFPEHKPAPGPVLHGCRQLGVGPESCLYVGDSPFDIQAGNGAGCPTAAALWGMFPRSVLARENPTFLCTTRSDVVSIADL</sequence>
<evidence type="ECO:0000256" key="2">
    <source>
        <dbReference type="ARBA" id="ARBA00023137"/>
    </source>
</evidence>
<dbReference type="RefSeq" id="WP_166339417.1">
    <property type="nucleotide sequence ID" value="NZ_CP072829.1"/>
</dbReference>
<dbReference type="InterPro" id="IPR023214">
    <property type="entry name" value="HAD_sf"/>
</dbReference>
<dbReference type="AlphaFoldDB" id="A0A9E6MPU3"/>
<evidence type="ECO:0000313" key="9">
    <source>
        <dbReference type="Proteomes" id="UP000671910"/>
    </source>
</evidence>
<keyword evidence="7" id="KW-0378">Hydrolase</keyword>
<gene>
    <name evidence="6" type="ORF">GMI68_05470</name>
    <name evidence="7" type="ORF">J7S26_07400</name>
</gene>
<name>A0A9E6MPU3_9ACTN</name>
<dbReference type="InterPro" id="IPR050155">
    <property type="entry name" value="HAD-like_hydrolase_sf"/>
</dbReference>
<accession>A0A9E6MPU3</accession>
<evidence type="ECO:0000313" key="8">
    <source>
        <dbReference type="Proteomes" id="UP000636394"/>
    </source>
</evidence>
<evidence type="ECO:0000256" key="1">
    <source>
        <dbReference type="ARBA" id="ARBA00006171"/>
    </source>
</evidence>
<dbReference type="InterPro" id="IPR036412">
    <property type="entry name" value="HAD-like_sf"/>
</dbReference>
<dbReference type="SFLD" id="SFLDS00003">
    <property type="entry name" value="Haloacid_Dehalogenase"/>
    <property type="match status" value="1"/>
</dbReference>
<proteinExistence type="inferred from homology"/>
<dbReference type="PANTHER" id="PTHR43434:SF26">
    <property type="entry name" value="PYROPHOSPHATASE PPAX"/>
    <property type="match status" value="1"/>
</dbReference>
<dbReference type="NCBIfam" id="TIGR01549">
    <property type="entry name" value="HAD-SF-IA-v1"/>
    <property type="match status" value="1"/>
</dbReference>
<dbReference type="FunFam" id="3.40.50.1000:FF:000022">
    <property type="entry name" value="Phosphoglycolate phosphatase"/>
    <property type="match status" value="1"/>
</dbReference>
<dbReference type="PANTHER" id="PTHR43434">
    <property type="entry name" value="PHOSPHOGLYCOLATE PHOSPHATASE"/>
    <property type="match status" value="1"/>
</dbReference>
<dbReference type="PRINTS" id="PR00413">
    <property type="entry name" value="HADHALOGNASE"/>
</dbReference>
<reference evidence="6 8" key="1">
    <citation type="submission" date="2019-11" db="EMBL/GenBank/DDBJ databases">
        <title>Eggerthellaceae novel genus isolated from the rectal contents of marmort.</title>
        <authorList>
            <person name="Zhang G."/>
        </authorList>
    </citation>
    <scope>NUCLEOTIDE SEQUENCE [LARGE SCALE GENOMIC DNA]</scope>
    <source>
        <strain evidence="8">zg-886</strain>
        <strain evidence="6">Zg-886</strain>
    </source>
</reference>
<evidence type="ECO:0000256" key="4">
    <source>
        <dbReference type="ARBA" id="ARBA00069527"/>
    </source>
</evidence>
<dbReference type="SUPFAM" id="SSF56784">
    <property type="entry name" value="HAD-like"/>
    <property type="match status" value="1"/>
</dbReference>